<evidence type="ECO:0000256" key="2">
    <source>
        <dbReference type="ARBA" id="ARBA00023043"/>
    </source>
</evidence>
<dbReference type="Gene3D" id="1.25.40.20">
    <property type="entry name" value="Ankyrin repeat-containing domain"/>
    <property type="match status" value="2"/>
</dbReference>
<proteinExistence type="predicted"/>
<evidence type="ECO:0000256" key="1">
    <source>
        <dbReference type="ARBA" id="ARBA00022737"/>
    </source>
</evidence>
<dbReference type="SMART" id="SM00248">
    <property type="entry name" value="ANK"/>
    <property type="match status" value="9"/>
</dbReference>
<keyword evidence="2 3" id="KW-0040">ANK repeat</keyword>
<dbReference type="Pfam" id="PF00023">
    <property type="entry name" value="Ank"/>
    <property type="match status" value="1"/>
</dbReference>
<keyword evidence="6" id="KW-1185">Reference proteome</keyword>
<keyword evidence="1" id="KW-0677">Repeat</keyword>
<comment type="caution">
    <text evidence="5">The sequence shown here is derived from an EMBL/GenBank/DDBJ whole genome shotgun (WGS) entry which is preliminary data.</text>
</comment>
<dbReference type="InterPro" id="IPR001810">
    <property type="entry name" value="F-box_dom"/>
</dbReference>
<feature type="repeat" description="ANK" evidence="3">
    <location>
        <begin position="214"/>
        <end position="236"/>
    </location>
</feature>
<organism evidence="5 6">
    <name type="scientific">Dunaliella salina</name>
    <name type="common">Green alga</name>
    <name type="synonym">Protococcus salinus</name>
    <dbReference type="NCBI Taxonomy" id="3046"/>
    <lineage>
        <taxon>Eukaryota</taxon>
        <taxon>Viridiplantae</taxon>
        <taxon>Chlorophyta</taxon>
        <taxon>core chlorophytes</taxon>
        <taxon>Chlorophyceae</taxon>
        <taxon>CS clade</taxon>
        <taxon>Chlamydomonadales</taxon>
        <taxon>Dunaliellaceae</taxon>
        <taxon>Dunaliella</taxon>
    </lineage>
</organism>
<dbReference type="SUPFAM" id="SSF81383">
    <property type="entry name" value="F-box domain"/>
    <property type="match status" value="1"/>
</dbReference>
<dbReference type="EMBL" id="MU070160">
    <property type="protein sequence ID" value="KAF5829435.1"/>
    <property type="molecule type" value="Genomic_DNA"/>
</dbReference>
<dbReference type="PANTHER" id="PTHR24198">
    <property type="entry name" value="ANKYRIN REPEAT AND PROTEIN KINASE DOMAIN-CONTAINING PROTEIN"/>
    <property type="match status" value="1"/>
</dbReference>
<evidence type="ECO:0000259" key="4">
    <source>
        <dbReference type="Pfam" id="PF12937"/>
    </source>
</evidence>
<dbReference type="SUPFAM" id="SSF48403">
    <property type="entry name" value="Ankyrin repeat"/>
    <property type="match status" value="1"/>
</dbReference>
<dbReference type="PROSITE" id="PS50088">
    <property type="entry name" value="ANK_REPEAT"/>
    <property type="match status" value="2"/>
</dbReference>
<dbReference type="InterPro" id="IPR036047">
    <property type="entry name" value="F-box-like_dom_sf"/>
</dbReference>
<dbReference type="PANTHER" id="PTHR24198:SF165">
    <property type="entry name" value="ANKYRIN REPEAT-CONTAINING PROTEIN-RELATED"/>
    <property type="match status" value="1"/>
</dbReference>
<gene>
    <name evidence="5" type="ORF">DUNSADRAFT_16078</name>
</gene>
<dbReference type="Pfam" id="PF12937">
    <property type="entry name" value="F-box-like"/>
    <property type="match status" value="1"/>
</dbReference>
<dbReference type="InterPro" id="IPR002110">
    <property type="entry name" value="Ankyrin_rpt"/>
</dbReference>
<name>A0ABQ7G4B7_DUNSA</name>
<protein>
    <submittedName>
        <fullName evidence="5">Ankyrin repeat-containing domain protein</fullName>
    </submittedName>
</protein>
<reference evidence="5" key="1">
    <citation type="submission" date="2017-08" db="EMBL/GenBank/DDBJ databases">
        <authorList>
            <person name="Polle J.E."/>
            <person name="Barry K."/>
            <person name="Cushman J."/>
            <person name="Schmutz J."/>
            <person name="Tran D."/>
            <person name="Hathwaick L.T."/>
            <person name="Yim W.C."/>
            <person name="Jenkins J."/>
            <person name="Mckie-Krisberg Z.M."/>
            <person name="Prochnik S."/>
            <person name="Lindquist E."/>
            <person name="Dockter R.B."/>
            <person name="Adam C."/>
            <person name="Molina H."/>
            <person name="Bunkerborg J."/>
            <person name="Jin E."/>
            <person name="Buchheim M."/>
            <person name="Magnuson J."/>
        </authorList>
    </citation>
    <scope>NUCLEOTIDE SEQUENCE</scope>
    <source>
        <strain evidence="5">CCAP 19/18</strain>
    </source>
</reference>
<feature type="repeat" description="ANK" evidence="3">
    <location>
        <begin position="324"/>
        <end position="356"/>
    </location>
</feature>
<dbReference type="Pfam" id="PF12796">
    <property type="entry name" value="Ank_2"/>
    <property type="match status" value="3"/>
</dbReference>
<accession>A0ABQ7G4B7</accession>
<dbReference type="Proteomes" id="UP000815325">
    <property type="component" value="Unassembled WGS sequence"/>
</dbReference>
<evidence type="ECO:0000313" key="5">
    <source>
        <dbReference type="EMBL" id="KAF5829435.1"/>
    </source>
</evidence>
<evidence type="ECO:0000313" key="6">
    <source>
        <dbReference type="Proteomes" id="UP000815325"/>
    </source>
</evidence>
<evidence type="ECO:0000256" key="3">
    <source>
        <dbReference type="PROSITE-ProRule" id="PRU00023"/>
    </source>
</evidence>
<dbReference type="InterPro" id="IPR036770">
    <property type="entry name" value="Ankyrin_rpt-contain_sf"/>
</dbReference>
<sequence>MKLTTAGPDPTGPPVPSMNGLPPEVLMIIYLHVDSAADMYPLSRTCQSMHSLALDPHLTAQWFLKYQPTKAMWLAAQKMRSTDIMLQLLHLGASPLARHCSNSVYVTYTPLEMAALWGHPKVVEVLLQNHDVQASVSDAVDALYFAIESGNIECLKALLVPPSPAHANSRDCSGYHCSRFSPLHAAALCPNRKAPLAAKVLIEHGGACAACDPDGQAPLHYAGASGSVPIVRLLLDTLEGPSLLCLRDRSGQTPLHKACGPSAHFEVVRTLLDAPGGLLALAVRDGQGKTPLHVACGSGAPSWVIDCLLGTPGGPSALSTPDFHGQTPLHIACGSASSRVVHILLNAPGAVDIASCVAACDHRGQTPLHVACSSMCFAPFNQVKAVHALFSVPGGQALVDAVDNGGRTPLRLAAGSAVECCEVLLHAGFGVFQGLCHRLLLVVSSCVFGFA</sequence>
<feature type="domain" description="F-box" evidence="4">
    <location>
        <begin position="19"/>
        <end position="58"/>
    </location>
</feature>
<dbReference type="PROSITE" id="PS50297">
    <property type="entry name" value="ANK_REP_REGION"/>
    <property type="match status" value="2"/>
</dbReference>